<sequence length="1192" mass="121674">MPVAVPIGAKADEASFKHVADQVERVFTELGGKIGKDLSGSLTEGFASGESAVRSSANKVVNSYDKVADAAGRVKTVQEQLNAAQESGNTTRIVRETERLETARRKESQAIRQTINDLKDYEDQARKASSAFGSGFSSGFSRSRVGGYFADLKSEAESSGSMAGVLAGRAMGAGITAGLATATAGVAAVVGGIGYALTKGFQRYEAIDSAKHRLDNLNKTLASTGKAELDVKAVMDTVNDVVQGTPFSLDAAFGLSTRALSSNTGDLKRFMTVVTDAAGFTGDGIDNIGDAFLQVANTGKVSMEQISNQLRNLPILPWLQAQLGVTGAELQKMISDGKVGLEDLMRAVETNASGFAKSAGDSLEGSISNMQTAVARLGANFLGALFGQPTDDANTLKDAVTALTGKIDELGKWVNDHRDDIRRFFEQGVSVAESLAGAVGFVSDHLGMVAVGVGTVVGAFVAWTTIKGVADLTDNLGKVETLLSKTLPASAASGASKITAALGPVAALLAGLEAVDWRDRLNPNDSRNITNQAKNGQWGRVLIGDAWDWFGFGKDKPGPSTPAPAAPAPNFYKDWYPSAPDVIGGDAVPFVPGPAGSPILPAPGLSGDAGGGKKKGGKAAEPPPYFDPSLWSLQANPVAGTSLGPTDNTSILNARTRVEEARLRLLELESKENVAQSTLVGAKNNVLQAERALREAEAKATEQHYKNLQKHTGELEQIGAKIDQDFGISKGLPGIAENLTKFVANLAFAPALGALQAVAFAGGAGAGGGVAAGMAGAMPAAAAIASGGLGRNVTPYGLPAGTNTGGYGSSGPQFPQWVHDMEQAFGVKASTYADHQESDRHEAGYAPNPQGLNRGIDWSGPVANMQNLANYMASIASGTPGLEQIIWQNPTTMGKVGLGGNGNPTTGYYADYGEGSYAEHQNHVHTRQSTSLPVPGVPSGYGSSHVDSGAYGASAPSVIAGGPQLPVGAAIAGDGASLPLPGLVPGAGQGLASSVPGALGGGVPMPAPIGIATARGPGGGSGLAPTALSPSVGAGGDGAQGIGGMPLDAMMTAASALDVLAPGAGMAAQKGIQLINRAIGYGGQLAGIGVGGLLNTFTTRESPLADMGNSWFGRIASGFAGARPAGKNMAGQSTLPNPEDARKQGGQQAGANTTNNTTNITVEGRNRTDEQLANETAYQNHAIQQYARPGPR</sequence>
<evidence type="ECO:0000259" key="3">
    <source>
        <dbReference type="Pfam" id="PF20155"/>
    </source>
</evidence>
<dbReference type="RefSeq" id="WP_225406303.1">
    <property type="nucleotide sequence ID" value="NZ_JAYJJR010000005.1"/>
</dbReference>
<feature type="coiled-coil region" evidence="1">
    <location>
        <begin position="67"/>
        <end position="131"/>
    </location>
</feature>
<feature type="region of interest" description="Disordered" evidence="2">
    <location>
        <begin position="599"/>
        <end position="623"/>
    </location>
</feature>
<feature type="compositionally biased region" description="Low complexity" evidence="2">
    <location>
        <begin position="1144"/>
        <end position="1159"/>
    </location>
</feature>
<keyword evidence="1" id="KW-0175">Coiled coil</keyword>
<reference evidence="4 5" key="1">
    <citation type="submission" date="2023-12" db="EMBL/GenBank/DDBJ databases">
        <title>Description of new species of Mycobacterium terrae complex isolated from sewage at the Sao Paulo Zoological Park Foundation in Brazil.</title>
        <authorList>
            <person name="Romagnoli C.L."/>
            <person name="Conceicao E.C."/>
            <person name="Machado E."/>
            <person name="Barreto L.B.P.F."/>
            <person name="Sharma A."/>
            <person name="Silva N.M."/>
            <person name="Marques L.E."/>
            <person name="Juliana M.A."/>
            <person name="Lourenco M.C.S."/>
            <person name="Digiampietri L.A."/>
            <person name="Suffys P.N."/>
            <person name="Viana-Niero C."/>
        </authorList>
    </citation>
    <scope>NUCLEOTIDE SEQUENCE [LARGE SCALE GENOMIC DNA]</scope>
    <source>
        <strain evidence="4 5">MYC098</strain>
    </source>
</reference>
<dbReference type="Proteomes" id="UP001299596">
    <property type="component" value="Unassembled WGS sequence"/>
</dbReference>
<name>A0ABU5XGA1_9MYCO</name>
<evidence type="ECO:0000256" key="1">
    <source>
        <dbReference type="SAM" id="Coils"/>
    </source>
</evidence>
<dbReference type="NCBIfam" id="TIGR02675">
    <property type="entry name" value="tape_meas_nterm"/>
    <property type="match status" value="1"/>
</dbReference>
<evidence type="ECO:0000313" key="5">
    <source>
        <dbReference type="Proteomes" id="UP001299596"/>
    </source>
</evidence>
<keyword evidence="5" id="KW-1185">Reference proteome</keyword>
<feature type="coiled-coil region" evidence="1">
    <location>
        <begin position="651"/>
        <end position="699"/>
    </location>
</feature>
<dbReference type="EMBL" id="JAYJJR010000005">
    <property type="protein sequence ID" value="MEB3021315.1"/>
    <property type="molecule type" value="Genomic_DNA"/>
</dbReference>
<dbReference type="InterPro" id="IPR013491">
    <property type="entry name" value="Tape_meas_N"/>
</dbReference>
<feature type="domain" description="Tape measure protein N-terminal" evidence="3">
    <location>
        <begin position="214"/>
        <end position="380"/>
    </location>
</feature>
<proteinExistence type="predicted"/>
<evidence type="ECO:0000313" key="4">
    <source>
        <dbReference type="EMBL" id="MEB3021315.1"/>
    </source>
</evidence>
<comment type="caution">
    <text evidence="4">The sequence shown here is derived from an EMBL/GenBank/DDBJ whole genome shotgun (WGS) entry which is preliminary data.</text>
</comment>
<accession>A0ABU5XGA1</accession>
<protein>
    <submittedName>
        <fullName evidence="4">Tape measure protein</fullName>
    </submittedName>
</protein>
<feature type="compositionally biased region" description="Polar residues" evidence="2">
    <location>
        <begin position="1171"/>
        <end position="1183"/>
    </location>
</feature>
<feature type="region of interest" description="Disordered" evidence="2">
    <location>
        <begin position="1123"/>
        <end position="1192"/>
    </location>
</feature>
<organism evidence="4 5">
    <name type="scientific">[Mycobacterium] crassicus</name>
    <dbReference type="NCBI Taxonomy" id="2872309"/>
    <lineage>
        <taxon>Bacteria</taxon>
        <taxon>Bacillati</taxon>
        <taxon>Actinomycetota</taxon>
        <taxon>Actinomycetes</taxon>
        <taxon>Mycobacteriales</taxon>
        <taxon>Mycobacteriaceae</taxon>
        <taxon>Mycolicibacter</taxon>
    </lineage>
</organism>
<dbReference type="Pfam" id="PF20155">
    <property type="entry name" value="TMP_3"/>
    <property type="match status" value="1"/>
</dbReference>
<evidence type="ECO:0000256" key="2">
    <source>
        <dbReference type="SAM" id="MobiDB-lite"/>
    </source>
</evidence>
<gene>
    <name evidence="4" type="ORF">K6T79_09675</name>
</gene>